<dbReference type="EMBL" id="JAHDVG010000485">
    <property type="protein sequence ID" value="KAH1168661.1"/>
    <property type="molecule type" value="Genomic_DNA"/>
</dbReference>
<sequence>MCGKILQSSVSLSKLSASYWRMKLSLALQHVLLRANQETPSEVGRGQQASTLLTSLGEKEEMGGSPQAILKIPVMMTHAQALLCSLTCHGFPVDGVEGVDAVDIASGKGTSAPAGPGIPSNTMGTTWSQQRVWKWKSSEECVRLVTKKSEEHLAFQKVKEEREEDTV</sequence>
<protein>
    <submittedName>
        <fullName evidence="1">Uncharacterized protein</fullName>
    </submittedName>
</protein>
<dbReference type="AlphaFoldDB" id="A0A9D4AU58"/>
<name>A0A9D4AU58_9SAUR</name>
<proteinExistence type="predicted"/>
<evidence type="ECO:0000313" key="2">
    <source>
        <dbReference type="Proteomes" id="UP000827986"/>
    </source>
</evidence>
<reference evidence="1" key="1">
    <citation type="submission" date="2021-09" db="EMBL/GenBank/DDBJ databases">
        <title>The genome of Mauremys mutica provides insights into the evolution of semi-aquatic lifestyle.</title>
        <authorList>
            <person name="Gong S."/>
            <person name="Gao Y."/>
        </authorList>
    </citation>
    <scope>NUCLEOTIDE SEQUENCE</scope>
    <source>
        <strain evidence="1">MM-2020</strain>
        <tissue evidence="1">Muscle</tissue>
    </source>
</reference>
<keyword evidence="2" id="KW-1185">Reference proteome</keyword>
<evidence type="ECO:0000313" key="1">
    <source>
        <dbReference type="EMBL" id="KAH1168661.1"/>
    </source>
</evidence>
<gene>
    <name evidence="1" type="ORF">KIL84_013251</name>
</gene>
<dbReference type="Proteomes" id="UP000827986">
    <property type="component" value="Unassembled WGS sequence"/>
</dbReference>
<accession>A0A9D4AU58</accession>
<organism evidence="1 2">
    <name type="scientific">Mauremys mutica</name>
    <name type="common">yellowpond turtle</name>
    <dbReference type="NCBI Taxonomy" id="74926"/>
    <lineage>
        <taxon>Eukaryota</taxon>
        <taxon>Metazoa</taxon>
        <taxon>Chordata</taxon>
        <taxon>Craniata</taxon>
        <taxon>Vertebrata</taxon>
        <taxon>Euteleostomi</taxon>
        <taxon>Archelosauria</taxon>
        <taxon>Testudinata</taxon>
        <taxon>Testudines</taxon>
        <taxon>Cryptodira</taxon>
        <taxon>Durocryptodira</taxon>
        <taxon>Testudinoidea</taxon>
        <taxon>Geoemydidae</taxon>
        <taxon>Geoemydinae</taxon>
        <taxon>Mauremys</taxon>
    </lineage>
</organism>
<comment type="caution">
    <text evidence="1">The sequence shown here is derived from an EMBL/GenBank/DDBJ whole genome shotgun (WGS) entry which is preliminary data.</text>
</comment>